<accession>A0A0A8ZZ13</accession>
<name>A0A0A8ZZ13_ARUDO</name>
<evidence type="ECO:0000313" key="1">
    <source>
        <dbReference type="EMBL" id="JAD42005.1"/>
    </source>
</evidence>
<reference evidence="1" key="2">
    <citation type="journal article" date="2015" name="Data Brief">
        <title>Shoot transcriptome of the giant reed, Arundo donax.</title>
        <authorList>
            <person name="Barrero R.A."/>
            <person name="Guerrero F.D."/>
            <person name="Moolhuijzen P."/>
            <person name="Goolsby J.A."/>
            <person name="Tidwell J."/>
            <person name="Bellgard S.E."/>
            <person name="Bellgard M.I."/>
        </authorList>
    </citation>
    <scope>NUCLEOTIDE SEQUENCE</scope>
    <source>
        <tissue evidence="1">Shoot tissue taken approximately 20 cm above the soil surface</tissue>
    </source>
</reference>
<proteinExistence type="predicted"/>
<protein>
    <submittedName>
        <fullName evidence="1">Uncharacterized protein</fullName>
    </submittedName>
</protein>
<sequence>MQKMMSCERDSLVI</sequence>
<reference evidence="1" key="1">
    <citation type="submission" date="2014-09" db="EMBL/GenBank/DDBJ databases">
        <authorList>
            <person name="Magalhaes I.L.F."/>
            <person name="Oliveira U."/>
            <person name="Santos F.R."/>
            <person name="Vidigal T.H.D.A."/>
            <person name="Brescovit A.D."/>
            <person name="Santos A.J."/>
        </authorList>
    </citation>
    <scope>NUCLEOTIDE SEQUENCE</scope>
    <source>
        <tissue evidence="1">Shoot tissue taken approximately 20 cm above the soil surface</tissue>
    </source>
</reference>
<organism evidence="1">
    <name type="scientific">Arundo donax</name>
    <name type="common">Giant reed</name>
    <name type="synonym">Donax arundinaceus</name>
    <dbReference type="NCBI Taxonomy" id="35708"/>
    <lineage>
        <taxon>Eukaryota</taxon>
        <taxon>Viridiplantae</taxon>
        <taxon>Streptophyta</taxon>
        <taxon>Embryophyta</taxon>
        <taxon>Tracheophyta</taxon>
        <taxon>Spermatophyta</taxon>
        <taxon>Magnoliopsida</taxon>
        <taxon>Liliopsida</taxon>
        <taxon>Poales</taxon>
        <taxon>Poaceae</taxon>
        <taxon>PACMAD clade</taxon>
        <taxon>Arundinoideae</taxon>
        <taxon>Arundineae</taxon>
        <taxon>Arundo</taxon>
    </lineage>
</organism>
<dbReference type="EMBL" id="GBRH01255890">
    <property type="protein sequence ID" value="JAD42005.1"/>
    <property type="molecule type" value="Transcribed_RNA"/>
</dbReference>